<dbReference type="RefSeq" id="WP_038022520.1">
    <property type="nucleotide sequence ID" value="NZ_JPVT01000058.1"/>
</dbReference>
<gene>
    <name evidence="1" type="ORF">TMU3MR103_0633</name>
</gene>
<dbReference type="Pfam" id="PF04883">
    <property type="entry name" value="HK97-gp10_like"/>
    <property type="match status" value="1"/>
</dbReference>
<dbReference type="NCBIfam" id="TIGR01725">
    <property type="entry name" value="phge_HK97_gp10"/>
    <property type="match status" value="1"/>
</dbReference>
<proteinExistence type="predicted"/>
<dbReference type="InterPro" id="IPR010064">
    <property type="entry name" value="HK97-gp10_tail"/>
</dbReference>
<accession>A0A091C7R0</accession>
<organism evidence="1 2">
    <name type="scientific">Tetragenococcus muriaticus 3MR10-3</name>
    <dbReference type="NCBI Taxonomy" id="1302648"/>
    <lineage>
        <taxon>Bacteria</taxon>
        <taxon>Bacillati</taxon>
        <taxon>Bacillota</taxon>
        <taxon>Bacilli</taxon>
        <taxon>Lactobacillales</taxon>
        <taxon>Enterococcaceae</taxon>
        <taxon>Tetragenococcus</taxon>
    </lineage>
</organism>
<reference evidence="1 2" key="1">
    <citation type="submission" date="2014-08" db="EMBL/GenBank/DDBJ databases">
        <title>Genome sequence of Tetragenococcus muriaticus.</title>
        <authorList>
            <person name="Chuea-nongthon C."/>
            <person name="Rodtong S."/>
            <person name="Yongsawatdigul J."/>
            <person name="Steele J.L."/>
            <person name="Liu X.-y."/>
            <person name="Speers J."/>
            <person name="Glasner J.D."/>
            <person name="Neeno-Eckwall E.C."/>
        </authorList>
    </citation>
    <scope>NUCLEOTIDE SEQUENCE [LARGE SCALE GENOMIC DNA]</scope>
    <source>
        <strain evidence="1 2">3MR10-3</strain>
    </source>
</reference>
<evidence type="ECO:0000313" key="2">
    <source>
        <dbReference type="Proteomes" id="UP000029381"/>
    </source>
</evidence>
<dbReference type="PATRIC" id="fig|1302648.3.peg.615"/>
<name>A0A091C7R0_9ENTE</name>
<dbReference type="EMBL" id="JPVT01000058">
    <property type="protein sequence ID" value="KFN92172.1"/>
    <property type="molecule type" value="Genomic_DNA"/>
</dbReference>
<dbReference type="Proteomes" id="UP000029381">
    <property type="component" value="Unassembled WGS sequence"/>
</dbReference>
<dbReference type="AlphaFoldDB" id="A0A091C7R0"/>
<keyword evidence="2" id="KW-1185">Reference proteome</keyword>
<protein>
    <submittedName>
        <fullName evidence="1">Putative phage tail component</fullName>
    </submittedName>
</protein>
<sequence length="136" mass="15071">MANEIEFEKSVDDAVKEYEKRFRKNMQTAADLVANKAKQNVGVQTGALRADIKTEVVDENDEIVGRVGNTLEYAIYHHQGTGIHAANGDGRKDVPWVYKDPKSGNFYKTSGAKANPYLRDAVQSERTKVERLLGGG</sequence>
<evidence type="ECO:0000313" key="1">
    <source>
        <dbReference type="EMBL" id="KFN92172.1"/>
    </source>
</evidence>
<comment type="caution">
    <text evidence="1">The sequence shown here is derived from an EMBL/GenBank/DDBJ whole genome shotgun (WGS) entry which is preliminary data.</text>
</comment>